<evidence type="ECO:0000313" key="1">
    <source>
        <dbReference type="EMBL" id="OWM68434.1"/>
    </source>
</evidence>
<evidence type="ECO:0000313" key="4">
    <source>
        <dbReference type="Proteomes" id="UP000233551"/>
    </source>
</evidence>
<reference evidence="1" key="2">
    <citation type="submission" date="2017-06" db="EMBL/GenBank/DDBJ databases">
        <title>The pomegranate genome and the genomics of punicalagin biosynthesis.</title>
        <authorList>
            <person name="Xu C."/>
        </authorList>
    </citation>
    <scope>NUCLEOTIDE SEQUENCE [LARGE SCALE GENOMIC DNA]</scope>
    <source>
        <tissue evidence="1">Fresh leaf</tissue>
    </source>
</reference>
<dbReference type="Proteomes" id="UP000197138">
    <property type="component" value="Unassembled WGS sequence"/>
</dbReference>
<dbReference type="EMBL" id="MTKT01004994">
    <property type="protein sequence ID" value="OWM68434.1"/>
    <property type="molecule type" value="Genomic_DNA"/>
</dbReference>
<keyword evidence="4" id="KW-1185">Reference proteome</keyword>
<evidence type="ECO:0000313" key="2">
    <source>
        <dbReference type="EMBL" id="PKI42445.1"/>
    </source>
</evidence>
<dbReference type="Proteomes" id="UP000233551">
    <property type="component" value="Unassembled WGS sequence"/>
</dbReference>
<comment type="caution">
    <text evidence="1">The sequence shown here is derived from an EMBL/GenBank/DDBJ whole genome shotgun (WGS) entry which is preliminary data.</text>
</comment>
<evidence type="ECO:0000313" key="3">
    <source>
        <dbReference type="Proteomes" id="UP000197138"/>
    </source>
</evidence>
<reference evidence="3" key="1">
    <citation type="journal article" date="2017" name="Plant J.">
        <title>The pomegranate (Punica granatum L.) genome and the genomics of punicalagin biosynthesis.</title>
        <authorList>
            <person name="Qin G."/>
            <person name="Xu C."/>
            <person name="Ming R."/>
            <person name="Tang H."/>
            <person name="Guyot R."/>
            <person name="Kramer E.M."/>
            <person name="Hu Y."/>
            <person name="Yi X."/>
            <person name="Qi Y."/>
            <person name="Xu X."/>
            <person name="Gao Z."/>
            <person name="Pan H."/>
            <person name="Jian J."/>
            <person name="Tian Y."/>
            <person name="Yue Z."/>
            <person name="Xu Y."/>
        </authorList>
    </citation>
    <scope>NUCLEOTIDE SEQUENCE [LARGE SCALE GENOMIC DNA]</scope>
    <source>
        <strain evidence="3">cv. Dabenzi</strain>
    </source>
</reference>
<organism evidence="1 3">
    <name type="scientific">Punica granatum</name>
    <name type="common">Pomegranate</name>
    <dbReference type="NCBI Taxonomy" id="22663"/>
    <lineage>
        <taxon>Eukaryota</taxon>
        <taxon>Viridiplantae</taxon>
        <taxon>Streptophyta</taxon>
        <taxon>Embryophyta</taxon>
        <taxon>Tracheophyta</taxon>
        <taxon>Spermatophyta</taxon>
        <taxon>Magnoliopsida</taxon>
        <taxon>eudicotyledons</taxon>
        <taxon>Gunneridae</taxon>
        <taxon>Pentapetalae</taxon>
        <taxon>rosids</taxon>
        <taxon>malvids</taxon>
        <taxon>Myrtales</taxon>
        <taxon>Lythraceae</taxon>
        <taxon>Punica</taxon>
    </lineage>
</organism>
<dbReference type="EMBL" id="PGOL01003159">
    <property type="protein sequence ID" value="PKI42445.1"/>
    <property type="molecule type" value="Genomic_DNA"/>
</dbReference>
<accession>A0A218W6D3</accession>
<proteinExistence type="predicted"/>
<protein>
    <submittedName>
        <fullName evidence="1">Uncharacterized protein</fullName>
    </submittedName>
</protein>
<name>A0A218W6D3_PUNGR</name>
<reference evidence="2 4" key="3">
    <citation type="submission" date="2017-11" db="EMBL/GenBank/DDBJ databases">
        <title>De-novo sequencing of pomegranate (Punica granatum L.) genome.</title>
        <authorList>
            <person name="Akparov Z."/>
            <person name="Amiraslanov A."/>
            <person name="Hajiyeva S."/>
            <person name="Abbasov M."/>
            <person name="Kaur K."/>
            <person name="Hamwieh A."/>
            <person name="Solovyev V."/>
            <person name="Salamov A."/>
            <person name="Braich B."/>
            <person name="Kosarev P."/>
            <person name="Mahmoud A."/>
            <person name="Hajiyev E."/>
            <person name="Babayeva S."/>
            <person name="Izzatullayeva V."/>
            <person name="Mammadov A."/>
            <person name="Mammadov A."/>
            <person name="Sharifova S."/>
            <person name="Ojaghi J."/>
            <person name="Eynullazada K."/>
            <person name="Bayramov B."/>
            <person name="Abdulazimova A."/>
            <person name="Shahmuradov I."/>
        </authorList>
    </citation>
    <scope>NUCLEOTIDE SEQUENCE [LARGE SCALE GENOMIC DNA]</scope>
    <source>
        <strain evidence="2">AG2017</strain>
        <strain evidence="4">cv. AG2017</strain>
        <tissue evidence="2">Leaf</tissue>
    </source>
</reference>
<sequence>MGVRGVGVRGRVLEKGFWTHGQACGRTGMRRARDYVRGAAHGRARGARACARSTGAGRQAKRETGICVSTPFWLTIQTTLSAMIQATTSELLQKMARQSRKSLFILESTKSSGCQAHAT</sequence>
<dbReference type="AlphaFoldDB" id="A0A218W6D3"/>
<gene>
    <name evidence="1" type="ORF">CDL15_Pgr026978</name>
    <name evidence="2" type="ORF">CRG98_037176</name>
</gene>